<evidence type="ECO:0000256" key="1">
    <source>
        <dbReference type="SAM" id="MobiDB-lite"/>
    </source>
</evidence>
<feature type="compositionally biased region" description="Polar residues" evidence="1">
    <location>
        <begin position="66"/>
        <end position="75"/>
    </location>
</feature>
<sequence>MGTLIRLTTIATLATCVQVNMDIPAFAAGQVSNSTGNFTAGRSTSTASNNLSLENYSQYEPDPNGNPKSDGTGTR</sequence>
<proteinExistence type="predicted"/>
<organism evidence="2 3">
    <name type="scientific">Microcoleus anatoxicus PTRS2</name>
    <dbReference type="NCBI Taxonomy" id="2705321"/>
    <lineage>
        <taxon>Bacteria</taxon>
        <taxon>Bacillati</taxon>
        <taxon>Cyanobacteriota</taxon>
        <taxon>Cyanophyceae</taxon>
        <taxon>Oscillatoriophycideae</taxon>
        <taxon>Oscillatoriales</taxon>
        <taxon>Microcoleaceae</taxon>
        <taxon>Microcoleus</taxon>
        <taxon>Microcoleus anatoxicus</taxon>
    </lineage>
</organism>
<gene>
    <name evidence="2" type="ORF">WMG39_08655</name>
</gene>
<name>A0ABU8YKK8_9CYAN</name>
<feature type="region of interest" description="Disordered" evidence="1">
    <location>
        <begin position="32"/>
        <end position="75"/>
    </location>
</feature>
<evidence type="ECO:0000313" key="2">
    <source>
        <dbReference type="EMBL" id="MEK0184928.1"/>
    </source>
</evidence>
<dbReference type="Proteomes" id="UP001384579">
    <property type="component" value="Unassembled WGS sequence"/>
</dbReference>
<dbReference type="RefSeq" id="WP_340523753.1">
    <property type="nucleotide sequence ID" value="NZ_JBBLXS010000082.1"/>
</dbReference>
<dbReference type="EMBL" id="JBBLXS010000082">
    <property type="protein sequence ID" value="MEK0184928.1"/>
    <property type="molecule type" value="Genomic_DNA"/>
</dbReference>
<protein>
    <submittedName>
        <fullName evidence="2">Uncharacterized protein</fullName>
    </submittedName>
</protein>
<feature type="compositionally biased region" description="Polar residues" evidence="1">
    <location>
        <begin position="32"/>
        <end position="58"/>
    </location>
</feature>
<keyword evidence="3" id="KW-1185">Reference proteome</keyword>
<reference evidence="2 3" key="1">
    <citation type="journal article" date="2020" name="Harmful Algae">
        <title>Molecular and morphological characterization of a novel dihydroanatoxin-a producing Microcoleus species (cyanobacteria) from the Russian River, California, USA.</title>
        <authorList>
            <person name="Conklin K.Y."/>
            <person name="Stancheva R."/>
            <person name="Otten T.G."/>
            <person name="Fadness R."/>
            <person name="Boyer G.L."/>
            <person name="Read B."/>
            <person name="Zhang X."/>
            <person name="Sheath R.G."/>
        </authorList>
    </citation>
    <scope>NUCLEOTIDE SEQUENCE [LARGE SCALE GENOMIC DNA]</scope>
    <source>
        <strain evidence="2 3">PTRS2</strain>
    </source>
</reference>
<evidence type="ECO:0000313" key="3">
    <source>
        <dbReference type="Proteomes" id="UP001384579"/>
    </source>
</evidence>
<accession>A0ABU8YKK8</accession>
<comment type="caution">
    <text evidence="2">The sequence shown here is derived from an EMBL/GenBank/DDBJ whole genome shotgun (WGS) entry which is preliminary data.</text>
</comment>